<organism evidence="3 4">
    <name type="scientific">Candidatus Woesebacteria bacterium GW2011_GWA1_37_7</name>
    <dbReference type="NCBI Taxonomy" id="1618545"/>
    <lineage>
        <taxon>Bacteria</taxon>
        <taxon>Candidatus Woeseibacteriota</taxon>
    </lineage>
</organism>
<evidence type="ECO:0000313" key="3">
    <source>
        <dbReference type="EMBL" id="KKQ37612.1"/>
    </source>
</evidence>
<dbReference type="SMART" id="SM00854">
    <property type="entry name" value="PGA_cap"/>
    <property type="match status" value="1"/>
</dbReference>
<dbReference type="SUPFAM" id="SSF56300">
    <property type="entry name" value="Metallo-dependent phosphatases"/>
    <property type="match status" value="1"/>
</dbReference>
<proteinExistence type="inferred from homology"/>
<reference evidence="3 4" key="1">
    <citation type="journal article" date="2015" name="Nature">
        <title>rRNA introns, odd ribosomes, and small enigmatic genomes across a large radiation of phyla.</title>
        <authorList>
            <person name="Brown C.T."/>
            <person name="Hug L.A."/>
            <person name="Thomas B.C."/>
            <person name="Sharon I."/>
            <person name="Castelle C.J."/>
            <person name="Singh A."/>
            <person name="Wilkins M.J."/>
            <person name="Williams K.H."/>
            <person name="Banfield J.F."/>
        </authorList>
    </citation>
    <scope>NUCLEOTIDE SEQUENCE [LARGE SCALE GENOMIC DNA]</scope>
</reference>
<sequence>MCISLLIAITAISVSDLQIWRANDKNRQILSQYSIRNLITPTPTPSNSITVILTGDVMLGRSVMKKTHELGDYHYPFLKVADQLNQADLVFINLENPIVKDCPSTSSGFKFCTDYEIAKGLVYAGVDIVNLANNHSENYGKSGLEETINYLDKLNVLTTGMGKLAIKEMKGTKFGFLGFDYVFKSLNPGDLALVKSSEPSVDILVVSVHWGDEYKPEANSFQRNLARDFVENGADVVVGHHPHWVQDIECFERTWGGNTDTHPVWTSFAPQDNNCPLGSKPVYYSLGNFVFDQMWSEETRRGIVVRLTFRGKTIAKQELLPIYISTLGQPEFVK</sequence>
<dbReference type="STRING" id="1618545.US53_C0014G0002"/>
<dbReference type="InterPro" id="IPR019079">
    <property type="entry name" value="Capsule_synth_CapA"/>
</dbReference>
<protein>
    <submittedName>
        <fullName evidence="3">Capsule synthesis protein, CapA</fullName>
    </submittedName>
</protein>
<feature type="domain" description="Capsule synthesis protein CapA" evidence="2">
    <location>
        <begin position="50"/>
        <end position="293"/>
    </location>
</feature>
<dbReference type="PANTHER" id="PTHR33393:SF11">
    <property type="entry name" value="POLYGLUTAMINE SYNTHESIS ACCESSORY PROTEIN RV0574C-RELATED"/>
    <property type="match status" value="1"/>
</dbReference>
<evidence type="ECO:0000259" key="2">
    <source>
        <dbReference type="SMART" id="SM00854"/>
    </source>
</evidence>
<comment type="caution">
    <text evidence="3">The sequence shown here is derived from an EMBL/GenBank/DDBJ whole genome shotgun (WGS) entry which is preliminary data.</text>
</comment>
<dbReference type="AlphaFoldDB" id="A0A0G0H678"/>
<dbReference type="EMBL" id="LBTI01000014">
    <property type="protein sequence ID" value="KKQ37612.1"/>
    <property type="molecule type" value="Genomic_DNA"/>
</dbReference>
<gene>
    <name evidence="3" type="ORF">US53_C0014G0002</name>
</gene>
<dbReference type="Gene3D" id="3.60.21.10">
    <property type="match status" value="1"/>
</dbReference>
<dbReference type="CDD" id="cd07381">
    <property type="entry name" value="MPP_CapA"/>
    <property type="match status" value="1"/>
</dbReference>
<dbReference type="Pfam" id="PF09587">
    <property type="entry name" value="PGA_cap"/>
    <property type="match status" value="1"/>
</dbReference>
<dbReference type="Proteomes" id="UP000034591">
    <property type="component" value="Unassembled WGS sequence"/>
</dbReference>
<dbReference type="InterPro" id="IPR052169">
    <property type="entry name" value="CW_Biosynth-Accessory"/>
</dbReference>
<evidence type="ECO:0000256" key="1">
    <source>
        <dbReference type="ARBA" id="ARBA00005662"/>
    </source>
</evidence>
<dbReference type="PANTHER" id="PTHR33393">
    <property type="entry name" value="POLYGLUTAMINE SYNTHESIS ACCESSORY PROTEIN RV0574C-RELATED"/>
    <property type="match status" value="1"/>
</dbReference>
<name>A0A0G0H678_9BACT</name>
<accession>A0A0G0H678</accession>
<comment type="similarity">
    <text evidence="1">Belongs to the CapA family.</text>
</comment>
<evidence type="ECO:0000313" key="4">
    <source>
        <dbReference type="Proteomes" id="UP000034591"/>
    </source>
</evidence>
<dbReference type="InterPro" id="IPR029052">
    <property type="entry name" value="Metallo-depent_PP-like"/>
</dbReference>